<reference evidence="2 3" key="1">
    <citation type="journal article" date="2016" name="Mol. Biol. Evol.">
        <title>Comparative Genomics of Early-Diverging Mushroom-Forming Fungi Provides Insights into the Origins of Lignocellulose Decay Capabilities.</title>
        <authorList>
            <person name="Nagy L.G."/>
            <person name="Riley R."/>
            <person name="Tritt A."/>
            <person name="Adam C."/>
            <person name="Daum C."/>
            <person name="Floudas D."/>
            <person name="Sun H."/>
            <person name="Yadav J.S."/>
            <person name="Pangilinan J."/>
            <person name="Larsson K.H."/>
            <person name="Matsuura K."/>
            <person name="Barry K."/>
            <person name="Labutti K."/>
            <person name="Kuo R."/>
            <person name="Ohm R.A."/>
            <person name="Bhattacharya S.S."/>
            <person name="Shirouzu T."/>
            <person name="Yoshinaga Y."/>
            <person name="Martin F.M."/>
            <person name="Grigoriev I.V."/>
            <person name="Hibbett D.S."/>
        </authorList>
    </citation>
    <scope>NUCLEOTIDE SEQUENCE [LARGE SCALE GENOMIC DNA]</scope>
    <source>
        <strain evidence="2 3">HHB12029</strain>
    </source>
</reference>
<keyword evidence="3" id="KW-1185">Reference proteome</keyword>
<evidence type="ECO:0008006" key="4">
    <source>
        <dbReference type="Google" id="ProtNLM"/>
    </source>
</evidence>
<keyword evidence="1" id="KW-1133">Transmembrane helix</keyword>
<keyword evidence="1" id="KW-0812">Transmembrane</keyword>
<feature type="transmembrane region" description="Helical" evidence="1">
    <location>
        <begin position="140"/>
        <end position="165"/>
    </location>
</feature>
<dbReference type="Proteomes" id="UP000077266">
    <property type="component" value="Unassembled WGS sequence"/>
</dbReference>
<accession>A0A165GDF9</accession>
<feature type="transmembrane region" description="Helical" evidence="1">
    <location>
        <begin position="23"/>
        <end position="48"/>
    </location>
</feature>
<dbReference type="EMBL" id="KV426051">
    <property type="protein sequence ID" value="KZV90356.1"/>
    <property type="molecule type" value="Genomic_DNA"/>
</dbReference>
<gene>
    <name evidence="2" type="ORF">EXIGLDRAFT_750692</name>
</gene>
<keyword evidence="1" id="KW-0472">Membrane</keyword>
<dbReference type="AlphaFoldDB" id="A0A165GDF9"/>
<dbReference type="InParanoid" id="A0A165GDF9"/>
<sequence length="369" mass="40590">MAPRIPSTDELLPAISPDIIHDIAALVTMSVFYGIYFILAVFAIYALLKRRQWTSQVIACVVLAMFGISTFLWASNVSVLVQRLDIVLGSTRGPLAFRLSYANEATEKMRYMDDLMFMILYLIGDAFLAWRIVMLRRRTIWVFVLFSVLWLGIFGSVTGLVGCLIHTNFPSPDDLPHACTNLSNAAWVLSLILNGTSTGIIAYVAWKYRRTVGNLLGTARTQVDGVLTTLVVSGVAYLLLGLPRLATFANPMLNPSISRTVYATELIEAMLSQLIGLYPTAVTVVLHLRQDTGVSTTGARHKSSMMFAAQSRSNIEELELPQSPRRAAISSVYANAGEMETIDVDITHDGTVGGFDSTQRTRVSSTMHV</sequence>
<evidence type="ECO:0000313" key="2">
    <source>
        <dbReference type="EMBL" id="KZV90356.1"/>
    </source>
</evidence>
<feature type="transmembrane region" description="Helical" evidence="1">
    <location>
        <begin position="115"/>
        <end position="133"/>
    </location>
</feature>
<feature type="transmembrane region" description="Helical" evidence="1">
    <location>
        <begin position="185"/>
        <end position="206"/>
    </location>
</feature>
<proteinExistence type="predicted"/>
<evidence type="ECO:0000256" key="1">
    <source>
        <dbReference type="SAM" id="Phobius"/>
    </source>
</evidence>
<name>A0A165GDF9_EXIGL</name>
<dbReference type="OrthoDB" id="2744793at2759"/>
<protein>
    <recommendedName>
        <fullName evidence="4">Family A G protein-coupled receptor-like protein</fullName>
    </recommendedName>
</protein>
<feature type="transmembrane region" description="Helical" evidence="1">
    <location>
        <begin position="55"/>
        <end position="74"/>
    </location>
</feature>
<feature type="transmembrane region" description="Helical" evidence="1">
    <location>
        <begin position="226"/>
        <end position="246"/>
    </location>
</feature>
<organism evidence="2 3">
    <name type="scientific">Exidia glandulosa HHB12029</name>
    <dbReference type="NCBI Taxonomy" id="1314781"/>
    <lineage>
        <taxon>Eukaryota</taxon>
        <taxon>Fungi</taxon>
        <taxon>Dikarya</taxon>
        <taxon>Basidiomycota</taxon>
        <taxon>Agaricomycotina</taxon>
        <taxon>Agaricomycetes</taxon>
        <taxon>Auriculariales</taxon>
        <taxon>Exidiaceae</taxon>
        <taxon>Exidia</taxon>
    </lineage>
</organism>
<evidence type="ECO:0000313" key="3">
    <source>
        <dbReference type="Proteomes" id="UP000077266"/>
    </source>
</evidence>